<sequence length="298" mass="32078">MASAYRTGAAPSRKAVAGTLGHDDQIRSDTNSDNDDPDTCLDVDKLIAGTIIPHLLLIRPTAPGERPAIENGTIHPDEALEFATLALTLEAGDLFDRVEAYLDRGVSAETIFLDLLAPAARRLGVMWQEDTCDFVDVTMGLWRLQEILRTVAENSPAIMEGAIAPRSIMLSPMPGEQHSFGTLMVEEVFARAGWTSEVLLEPRRLELLALVKDRSFDIVGLTLSGDCPSDALSEFINCLRSVSKNPDLIVMIGGRLVNSDPSMVDRAGADGTAVDASSALRLAEQLVARVRPLATASN</sequence>
<dbReference type="RefSeq" id="WP_119586798.1">
    <property type="nucleotide sequence ID" value="NZ_CAWODQ010000024.1"/>
</dbReference>
<name>A0A418NRB3_9SPHN</name>
<dbReference type="InterPro" id="IPR006158">
    <property type="entry name" value="Cobalamin-bd"/>
</dbReference>
<organism evidence="3 4">
    <name type="scientific">Aurantiacibacter zhengii</name>
    <dbReference type="NCBI Taxonomy" id="2307003"/>
    <lineage>
        <taxon>Bacteria</taxon>
        <taxon>Pseudomonadati</taxon>
        <taxon>Pseudomonadota</taxon>
        <taxon>Alphaproteobacteria</taxon>
        <taxon>Sphingomonadales</taxon>
        <taxon>Erythrobacteraceae</taxon>
        <taxon>Aurantiacibacter</taxon>
    </lineage>
</organism>
<dbReference type="Proteomes" id="UP000286576">
    <property type="component" value="Unassembled WGS sequence"/>
</dbReference>
<dbReference type="InterPro" id="IPR036724">
    <property type="entry name" value="Cobalamin-bd_sf"/>
</dbReference>
<evidence type="ECO:0000259" key="2">
    <source>
        <dbReference type="PROSITE" id="PS51332"/>
    </source>
</evidence>
<keyword evidence="4" id="KW-1185">Reference proteome</keyword>
<feature type="region of interest" description="Disordered" evidence="1">
    <location>
        <begin position="1"/>
        <end position="37"/>
    </location>
</feature>
<proteinExistence type="predicted"/>
<gene>
    <name evidence="3" type="ORF">D2V07_09655</name>
</gene>
<evidence type="ECO:0000313" key="4">
    <source>
        <dbReference type="Proteomes" id="UP000286576"/>
    </source>
</evidence>
<dbReference type="AlphaFoldDB" id="A0A418NRB3"/>
<dbReference type="PROSITE" id="PS51332">
    <property type="entry name" value="B12_BINDING"/>
    <property type="match status" value="1"/>
</dbReference>
<dbReference type="OrthoDB" id="5498228at2"/>
<evidence type="ECO:0000313" key="3">
    <source>
        <dbReference type="EMBL" id="RIV85606.1"/>
    </source>
</evidence>
<dbReference type="SUPFAM" id="SSF52242">
    <property type="entry name" value="Cobalamin (vitamin B12)-binding domain"/>
    <property type="match status" value="1"/>
</dbReference>
<reference evidence="3 4" key="1">
    <citation type="submission" date="2018-08" db="EMBL/GenBank/DDBJ databases">
        <title>Erythrobacter zhengii sp.nov., a bacterium isolated from deep-sea sediment.</title>
        <authorList>
            <person name="Fang C."/>
            <person name="Wu Y.-H."/>
            <person name="Sun C."/>
            <person name="Wang H."/>
            <person name="Cheng H."/>
            <person name="Meng F.-X."/>
            <person name="Wang C.-S."/>
            <person name="Xu X.-W."/>
        </authorList>
    </citation>
    <scope>NUCLEOTIDE SEQUENCE [LARGE SCALE GENOMIC DNA]</scope>
    <source>
        <strain evidence="3 4">V18</strain>
    </source>
</reference>
<evidence type="ECO:0000256" key="1">
    <source>
        <dbReference type="SAM" id="MobiDB-lite"/>
    </source>
</evidence>
<dbReference type="GO" id="GO:0046872">
    <property type="term" value="F:metal ion binding"/>
    <property type="evidence" value="ECO:0007669"/>
    <property type="project" value="InterPro"/>
</dbReference>
<dbReference type="Gene3D" id="3.40.50.280">
    <property type="entry name" value="Cobalamin-binding domain"/>
    <property type="match status" value="1"/>
</dbReference>
<dbReference type="EMBL" id="QXFL01000004">
    <property type="protein sequence ID" value="RIV85606.1"/>
    <property type="molecule type" value="Genomic_DNA"/>
</dbReference>
<accession>A0A418NRB3</accession>
<protein>
    <submittedName>
        <fullName evidence="3">Cobalamin B12-binding protein</fullName>
    </submittedName>
</protein>
<comment type="caution">
    <text evidence="3">The sequence shown here is derived from an EMBL/GenBank/DDBJ whole genome shotgun (WGS) entry which is preliminary data.</text>
</comment>
<feature type="domain" description="B12-binding" evidence="2">
    <location>
        <begin position="165"/>
        <end position="297"/>
    </location>
</feature>
<dbReference type="GO" id="GO:0031419">
    <property type="term" value="F:cobalamin binding"/>
    <property type="evidence" value="ECO:0007669"/>
    <property type="project" value="InterPro"/>
</dbReference>